<feature type="domain" description="YDG" evidence="4">
    <location>
        <begin position="26"/>
        <end position="144"/>
    </location>
</feature>
<gene>
    <name evidence="5" type="ORF">JR316_010919</name>
</gene>
<dbReference type="InterPro" id="IPR045134">
    <property type="entry name" value="UHRF1/2-like"/>
</dbReference>
<evidence type="ECO:0000256" key="2">
    <source>
        <dbReference type="PROSITE-ProRule" id="PRU00358"/>
    </source>
</evidence>
<dbReference type="PROSITE" id="PS51015">
    <property type="entry name" value="YDG"/>
    <property type="match status" value="1"/>
</dbReference>
<comment type="caution">
    <text evidence="5">The sequence shown here is derived from an EMBL/GenBank/DDBJ whole genome shotgun (WGS) entry which is preliminary data.</text>
</comment>
<dbReference type="Gene3D" id="2.30.280.10">
    <property type="entry name" value="SRA-YDG"/>
    <property type="match status" value="1"/>
</dbReference>
<dbReference type="GO" id="GO:0016567">
    <property type="term" value="P:protein ubiquitination"/>
    <property type="evidence" value="ECO:0007669"/>
    <property type="project" value="TreeGrafter"/>
</dbReference>
<dbReference type="SUPFAM" id="SSF88697">
    <property type="entry name" value="PUA domain-like"/>
    <property type="match status" value="1"/>
</dbReference>
<evidence type="ECO:0000259" key="4">
    <source>
        <dbReference type="PROSITE" id="PS51015"/>
    </source>
</evidence>
<protein>
    <recommendedName>
        <fullName evidence="4">YDG domain-containing protein</fullName>
    </recommendedName>
</protein>
<dbReference type="PANTHER" id="PTHR14140:SF27">
    <property type="entry name" value="OS04G0289800 PROTEIN"/>
    <property type="match status" value="1"/>
</dbReference>
<evidence type="ECO:0000313" key="5">
    <source>
        <dbReference type="EMBL" id="KAG5164413.1"/>
    </source>
</evidence>
<reference evidence="5" key="1">
    <citation type="submission" date="2021-02" db="EMBL/GenBank/DDBJ databases">
        <title>Psilocybe cubensis genome.</title>
        <authorList>
            <person name="Mckernan K.J."/>
            <person name="Crawford S."/>
            <person name="Trippe A."/>
            <person name="Kane L.T."/>
            <person name="Mclaughlin S."/>
        </authorList>
    </citation>
    <scope>NUCLEOTIDE SEQUENCE [LARGE SCALE GENOMIC DNA]</scope>
    <source>
        <strain evidence="5">MGC-MH-2018</strain>
    </source>
</reference>
<keyword evidence="1 2" id="KW-0539">Nucleus</keyword>
<name>A0A8H7XRI5_PSICU</name>
<dbReference type="GO" id="GO:0005634">
    <property type="term" value="C:nucleus"/>
    <property type="evidence" value="ECO:0007669"/>
    <property type="project" value="UniProtKB-SubCell"/>
</dbReference>
<dbReference type="AlphaFoldDB" id="A0A8H7XRI5"/>
<evidence type="ECO:0000256" key="1">
    <source>
        <dbReference type="ARBA" id="ARBA00023242"/>
    </source>
</evidence>
<comment type="subcellular location">
    <subcellularLocation>
        <location evidence="2">Nucleus</location>
    </subcellularLocation>
</comment>
<dbReference type="InterPro" id="IPR015947">
    <property type="entry name" value="PUA-like_sf"/>
</dbReference>
<organism evidence="5">
    <name type="scientific">Psilocybe cubensis</name>
    <name type="common">Psychedelic mushroom</name>
    <name type="synonym">Stropharia cubensis</name>
    <dbReference type="NCBI Taxonomy" id="181762"/>
    <lineage>
        <taxon>Eukaryota</taxon>
        <taxon>Fungi</taxon>
        <taxon>Dikarya</taxon>
        <taxon>Basidiomycota</taxon>
        <taxon>Agaricomycotina</taxon>
        <taxon>Agaricomycetes</taxon>
        <taxon>Agaricomycetidae</taxon>
        <taxon>Agaricales</taxon>
        <taxon>Agaricineae</taxon>
        <taxon>Strophariaceae</taxon>
        <taxon>Psilocybe</taxon>
    </lineage>
</organism>
<dbReference type="SMART" id="SM00466">
    <property type="entry name" value="SRA"/>
    <property type="match status" value="1"/>
</dbReference>
<evidence type="ECO:0000256" key="3">
    <source>
        <dbReference type="SAM" id="MobiDB-lite"/>
    </source>
</evidence>
<dbReference type="EMBL" id="JAFIQS010000012">
    <property type="protein sequence ID" value="KAG5164413.1"/>
    <property type="molecule type" value="Genomic_DNA"/>
</dbReference>
<dbReference type="InterPro" id="IPR003105">
    <property type="entry name" value="SRA_YDG"/>
</dbReference>
<dbReference type="Pfam" id="PF02182">
    <property type="entry name" value="SAD_SRA"/>
    <property type="match status" value="1"/>
</dbReference>
<feature type="region of interest" description="Disordered" evidence="3">
    <location>
        <begin position="88"/>
        <end position="108"/>
    </location>
</feature>
<feature type="region of interest" description="Disordered" evidence="3">
    <location>
        <begin position="1"/>
        <end position="24"/>
    </location>
</feature>
<accession>A0A8H7XRI5</accession>
<dbReference type="InterPro" id="IPR036987">
    <property type="entry name" value="SRA-YDG_sf"/>
</dbReference>
<dbReference type="GO" id="GO:0061630">
    <property type="term" value="F:ubiquitin protein ligase activity"/>
    <property type="evidence" value="ECO:0007669"/>
    <property type="project" value="TreeGrafter"/>
</dbReference>
<dbReference type="PANTHER" id="PTHR14140">
    <property type="entry name" value="E3 UBIQUITIN-PROTEIN LIGASE UHRF-RELATED"/>
    <property type="match status" value="1"/>
</dbReference>
<dbReference type="GO" id="GO:0044027">
    <property type="term" value="P:negative regulation of gene expression via chromosomal CpG island methylation"/>
    <property type="evidence" value="ECO:0007669"/>
    <property type="project" value="TreeGrafter"/>
</dbReference>
<proteinExistence type="predicted"/>
<sequence length="144" mass="15871">MAERLRRQFMESQPDWFPTQQDPRFGPPAKYPIFHTFRNRIECSKAGIHAPTVAGIAGTVKDGAFSICVSGGYRDDKDEGDFIIYTGTGGQGDNNFGTGNGKQVEDQSFTHPDNAALLRSFETKRPVRVVRGFKPNSVYAPAQG</sequence>